<feature type="domain" description="Protein arginine N-methyltransferase" evidence="9">
    <location>
        <begin position="279"/>
        <end position="428"/>
    </location>
</feature>
<evidence type="ECO:0000256" key="5">
    <source>
        <dbReference type="ARBA" id="ARBA00049303"/>
    </source>
</evidence>
<keyword evidence="10" id="KW-0689">Ribosomal protein</keyword>
<dbReference type="Gene3D" id="3.40.50.150">
    <property type="entry name" value="Vaccinia Virus protein VP39"/>
    <property type="match status" value="1"/>
</dbReference>
<evidence type="ECO:0000256" key="1">
    <source>
        <dbReference type="ARBA" id="ARBA00011925"/>
    </source>
</evidence>
<feature type="region of interest" description="Disordered" evidence="7">
    <location>
        <begin position="42"/>
        <end position="70"/>
    </location>
</feature>
<evidence type="ECO:0000256" key="2">
    <source>
        <dbReference type="ARBA" id="ARBA00022603"/>
    </source>
</evidence>
<feature type="region of interest" description="Disordered" evidence="7">
    <location>
        <begin position="120"/>
        <end position="140"/>
    </location>
</feature>
<keyword evidence="4 6" id="KW-0949">S-adenosyl-L-methionine</keyword>
<name>A0AA43QJ11_9LECA</name>
<feature type="domain" description="Methyltransferase" evidence="8">
    <location>
        <begin position="176"/>
        <end position="253"/>
    </location>
</feature>
<organism evidence="10 11">
    <name type="scientific">Ramalina farinacea</name>
    <dbReference type="NCBI Taxonomy" id="258253"/>
    <lineage>
        <taxon>Eukaryota</taxon>
        <taxon>Fungi</taxon>
        <taxon>Dikarya</taxon>
        <taxon>Ascomycota</taxon>
        <taxon>Pezizomycotina</taxon>
        <taxon>Lecanoromycetes</taxon>
        <taxon>OSLEUM clade</taxon>
        <taxon>Lecanoromycetidae</taxon>
        <taxon>Lecanorales</taxon>
        <taxon>Lecanorineae</taxon>
        <taxon>Ramalinaceae</taxon>
        <taxon>Ramalina</taxon>
    </lineage>
</organism>
<accession>A0AA43QJ11</accession>
<dbReference type="GO" id="GO:0042054">
    <property type="term" value="F:histone methyltransferase activity"/>
    <property type="evidence" value="ECO:0007669"/>
    <property type="project" value="TreeGrafter"/>
</dbReference>
<dbReference type="GO" id="GO:0005634">
    <property type="term" value="C:nucleus"/>
    <property type="evidence" value="ECO:0007669"/>
    <property type="project" value="TreeGrafter"/>
</dbReference>
<evidence type="ECO:0000313" key="10">
    <source>
        <dbReference type="EMBL" id="MDI1487416.1"/>
    </source>
</evidence>
<dbReference type="PANTHER" id="PTHR11006:SF116">
    <property type="entry name" value="PROTEIN METHYLTRANSFERASE"/>
    <property type="match status" value="1"/>
</dbReference>
<dbReference type="Pfam" id="PF22528">
    <property type="entry name" value="PRMT_C"/>
    <property type="match status" value="1"/>
</dbReference>
<dbReference type="InterPro" id="IPR041698">
    <property type="entry name" value="Methyltransf_25"/>
</dbReference>
<evidence type="ECO:0000256" key="3">
    <source>
        <dbReference type="ARBA" id="ARBA00022679"/>
    </source>
</evidence>
<dbReference type="InterPro" id="IPR029063">
    <property type="entry name" value="SAM-dependent_MTases_sf"/>
</dbReference>
<sequence length="469" mass="52740">MTRDERHKIYSLKKSDFEDDKYLQPILEDDPVLYSLEEIVVDGQPDQREDSAGADVAMPESFKSSGPDVHGNGDLTYEEKLQAMNQTLEKSMQQLDLTRKALDKANENADAWKSKYEALSKDPHTAQAHKGSEKSQFDDPYAGKSIHQQMLQDRVRTDAYRDFIRDNEALFTGRTVLDVGCGTGILSMFCAQAGAARVFAVESSMIYQKAQQIVYDNGFQDVIKVLHGKVEEVHLPVQKVDIIISEWMGYALLYEGMLDSVLWARDHYLAEGGLMIPARANLWIAPFSDPEYALERRGFWDSVYGFNMSAMRKDQGPAVDVHDSFDNDRIHGTACMFKELDLHTIKLEHLSFTNGEFRFVIDPGRSEIDGFVIWFDVYLSSRLEAAANDSVRQKMLSTSPCCKRTHWGQSVCTAENPIGCAADDGQLNVKEGEVIGKVGYSKGKEAGSLKINVAWDLQGIRGEQTWDLT</sequence>
<dbReference type="Pfam" id="PF13649">
    <property type="entry name" value="Methyltransf_25"/>
    <property type="match status" value="1"/>
</dbReference>
<evidence type="ECO:0000256" key="4">
    <source>
        <dbReference type="ARBA" id="ARBA00022691"/>
    </source>
</evidence>
<keyword evidence="2 6" id="KW-0489">Methyltransferase</keyword>
<dbReference type="EC" id="2.1.1.319" evidence="1"/>
<evidence type="ECO:0000259" key="9">
    <source>
        <dbReference type="Pfam" id="PF22528"/>
    </source>
</evidence>
<reference evidence="10" key="1">
    <citation type="journal article" date="2023" name="Genome Biol. Evol.">
        <title>First Whole Genome Sequence and Flow Cytometry Genome Size Data for the Lichen-Forming Fungus Ramalina farinacea (Ascomycota).</title>
        <authorList>
            <person name="Llewellyn T."/>
            <person name="Mian S."/>
            <person name="Hill R."/>
            <person name="Leitch I.J."/>
            <person name="Gaya E."/>
        </authorList>
    </citation>
    <scope>NUCLEOTIDE SEQUENCE</scope>
    <source>
        <strain evidence="10">LIQ254RAFAR</strain>
    </source>
</reference>
<evidence type="ECO:0000256" key="6">
    <source>
        <dbReference type="PROSITE-ProRule" id="PRU01015"/>
    </source>
</evidence>
<dbReference type="GO" id="GO:0032259">
    <property type="term" value="P:methylation"/>
    <property type="evidence" value="ECO:0007669"/>
    <property type="project" value="UniProtKB-KW"/>
</dbReference>
<dbReference type="GO" id="GO:0035242">
    <property type="term" value="F:protein-arginine omega-N asymmetric methyltransferase activity"/>
    <property type="evidence" value="ECO:0007669"/>
    <property type="project" value="UniProtKB-EC"/>
</dbReference>
<gene>
    <name evidence="10" type="primary">rmt3_2</name>
    <name evidence="10" type="ORF">OHK93_006686</name>
</gene>
<dbReference type="PROSITE" id="PS51678">
    <property type="entry name" value="SAM_MT_PRMT"/>
    <property type="match status" value="1"/>
</dbReference>
<dbReference type="Proteomes" id="UP001161017">
    <property type="component" value="Unassembled WGS sequence"/>
</dbReference>
<dbReference type="EMBL" id="JAPUFD010000005">
    <property type="protein sequence ID" value="MDI1487416.1"/>
    <property type="molecule type" value="Genomic_DNA"/>
</dbReference>
<dbReference type="SUPFAM" id="SSF53335">
    <property type="entry name" value="S-adenosyl-L-methionine-dependent methyltransferases"/>
    <property type="match status" value="1"/>
</dbReference>
<dbReference type="InterPro" id="IPR055135">
    <property type="entry name" value="PRMT_dom"/>
</dbReference>
<dbReference type="FunFam" id="3.40.50.150:FF:000003">
    <property type="entry name" value="Blast:Protein arginine N-methyltransferase 1"/>
    <property type="match status" value="1"/>
</dbReference>
<dbReference type="CDD" id="cd02440">
    <property type="entry name" value="AdoMet_MTases"/>
    <property type="match status" value="1"/>
</dbReference>
<comment type="caution">
    <text evidence="10">The sequence shown here is derived from an EMBL/GenBank/DDBJ whole genome shotgun (WGS) entry which is preliminary data.</text>
</comment>
<dbReference type="Gene3D" id="2.70.160.11">
    <property type="entry name" value="Hnrnp arginine n-methyltransferase1"/>
    <property type="match status" value="1"/>
</dbReference>
<dbReference type="InterPro" id="IPR025799">
    <property type="entry name" value="Arg_MeTrfase"/>
</dbReference>
<comment type="catalytic activity">
    <reaction evidence="5">
        <text>L-arginyl-[protein] + S-adenosyl-L-methionine = N(omega)-methyl-L-arginyl-[protein] + S-adenosyl-L-homocysteine + H(+)</text>
        <dbReference type="Rhea" id="RHEA:48100"/>
        <dbReference type="Rhea" id="RHEA-COMP:10532"/>
        <dbReference type="Rhea" id="RHEA-COMP:11990"/>
        <dbReference type="ChEBI" id="CHEBI:15378"/>
        <dbReference type="ChEBI" id="CHEBI:29965"/>
        <dbReference type="ChEBI" id="CHEBI:57856"/>
        <dbReference type="ChEBI" id="CHEBI:59789"/>
        <dbReference type="ChEBI" id="CHEBI:65280"/>
    </reaction>
    <physiologicalReaction direction="left-to-right" evidence="5">
        <dbReference type="Rhea" id="RHEA:48101"/>
    </physiologicalReaction>
</comment>
<keyword evidence="10" id="KW-0687">Ribonucleoprotein</keyword>
<feature type="compositionally biased region" description="Basic and acidic residues" evidence="7">
    <location>
        <begin position="120"/>
        <end position="137"/>
    </location>
</feature>
<keyword evidence="3 6" id="KW-0808">Transferase</keyword>
<evidence type="ECO:0000256" key="7">
    <source>
        <dbReference type="SAM" id="MobiDB-lite"/>
    </source>
</evidence>
<proteinExistence type="predicted"/>
<dbReference type="AlphaFoldDB" id="A0AA43QJ11"/>
<dbReference type="GO" id="GO:0005840">
    <property type="term" value="C:ribosome"/>
    <property type="evidence" value="ECO:0007669"/>
    <property type="project" value="UniProtKB-KW"/>
</dbReference>
<evidence type="ECO:0000313" key="11">
    <source>
        <dbReference type="Proteomes" id="UP001161017"/>
    </source>
</evidence>
<keyword evidence="11" id="KW-1185">Reference proteome</keyword>
<protein>
    <recommendedName>
        <fullName evidence="1">type I protein arginine methyltransferase</fullName>
        <ecNumber evidence="1">2.1.1.319</ecNumber>
    </recommendedName>
</protein>
<dbReference type="PANTHER" id="PTHR11006">
    <property type="entry name" value="PROTEIN ARGININE N-METHYLTRANSFERASE"/>
    <property type="match status" value="1"/>
</dbReference>
<evidence type="ECO:0000259" key="8">
    <source>
        <dbReference type="Pfam" id="PF13649"/>
    </source>
</evidence>